<sequence length="256" mass="28928">GCGPIYPSNSPEKICPTAAGFADESTSTIPGFPEWEYVSNSIEGEYVSNVTGSLVEDVEGYNVSEGKYVSNIVGSSVREYNMYLPLLALQKKTCLVAGSLGEYVFAAAGISEYVTTAVESLTVSIQKIEEILALSNDVRNNINRIRITSLTENERIERTIEDLSNNIHRIREISHVENERIERNILNLSKNINKIHEITQIENERIERNIADLNNNFNRIREKSKPENERIERIITNLNNNVNKCVKHFNPKVKES</sequence>
<feature type="coiled-coil region" evidence="1">
    <location>
        <begin position="153"/>
        <end position="223"/>
    </location>
</feature>
<evidence type="ECO:0000256" key="1">
    <source>
        <dbReference type="SAM" id="Coils"/>
    </source>
</evidence>
<name>A0ABN7WQH2_GIGMA</name>
<gene>
    <name evidence="2" type="ORF">GMARGA_LOCUS33422</name>
</gene>
<evidence type="ECO:0000313" key="3">
    <source>
        <dbReference type="Proteomes" id="UP000789901"/>
    </source>
</evidence>
<proteinExistence type="predicted"/>
<evidence type="ECO:0000313" key="2">
    <source>
        <dbReference type="EMBL" id="CAG8837283.1"/>
    </source>
</evidence>
<protein>
    <submittedName>
        <fullName evidence="2">9032_t:CDS:1</fullName>
    </submittedName>
</protein>
<comment type="caution">
    <text evidence="2">The sequence shown here is derived from an EMBL/GenBank/DDBJ whole genome shotgun (WGS) entry which is preliminary data.</text>
</comment>
<organism evidence="2 3">
    <name type="scientific">Gigaspora margarita</name>
    <dbReference type="NCBI Taxonomy" id="4874"/>
    <lineage>
        <taxon>Eukaryota</taxon>
        <taxon>Fungi</taxon>
        <taxon>Fungi incertae sedis</taxon>
        <taxon>Mucoromycota</taxon>
        <taxon>Glomeromycotina</taxon>
        <taxon>Glomeromycetes</taxon>
        <taxon>Diversisporales</taxon>
        <taxon>Gigasporaceae</taxon>
        <taxon>Gigaspora</taxon>
    </lineage>
</organism>
<keyword evidence="1" id="KW-0175">Coiled coil</keyword>
<accession>A0ABN7WQH2</accession>
<dbReference type="EMBL" id="CAJVQB010055536">
    <property type="protein sequence ID" value="CAG8837283.1"/>
    <property type="molecule type" value="Genomic_DNA"/>
</dbReference>
<keyword evidence="3" id="KW-1185">Reference proteome</keyword>
<dbReference type="Proteomes" id="UP000789901">
    <property type="component" value="Unassembled WGS sequence"/>
</dbReference>
<reference evidence="2 3" key="1">
    <citation type="submission" date="2021-06" db="EMBL/GenBank/DDBJ databases">
        <authorList>
            <person name="Kallberg Y."/>
            <person name="Tangrot J."/>
            <person name="Rosling A."/>
        </authorList>
    </citation>
    <scope>NUCLEOTIDE SEQUENCE [LARGE SCALE GENOMIC DNA]</scope>
    <source>
        <strain evidence="2 3">120-4 pot B 10/14</strain>
    </source>
</reference>
<feature type="non-terminal residue" evidence="2">
    <location>
        <position position="1"/>
    </location>
</feature>